<feature type="compositionally biased region" description="Polar residues" evidence="18">
    <location>
        <begin position="189"/>
        <end position="204"/>
    </location>
</feature>
<feature type="compositionally biased region" description="Basic residues" evidence="18">
    <location>
        <begin position="177"/>
        <end position="186"/>
    </location>
</feature>
<dbReference type="GO" id="GO:0006285">
    <property type="term" value="P:base-excision repair, AP site formation"/>
    <property type="evidence" value="ECO:0007669"/>
    <property type="project" value="InterPro"/>
</dbReference>
<feature type="region of interest" description="Disordered" evidence="18">
    <location>
        <begin position="799"/>
        <end position="957"/>
    </location>
</feature>
<feature type="region of interest" description="Disordered" evidence="18">
    <location>
        <begin position="1"/>
        <end position="121"/>
    </location>
</feature>
<feature type="compositionally biased region" description="Low complexity" evidence="18">
    <location>
        <begin position="1111"/>
        <end position="1122"/>
    </location>
</feature>
<keyword evidence="11" id="KW-0539">Nucleus</keyword>
<evidence type="ECO:0000256" key="13">
    <source>
        <dbReference type="ARBA" id="ARBA00061261"/>
    </source>
</evidence>
<feature type="compositionally biased region" description="Low complexity" evidence="18">
    <location>
        <begin position="974"/>
        <end position="993"/>
    </location>
</feature>
<accession>U5EFG5</accession>
<sequence length="1141" mass="127098">TTTTTGTLSNDNNNSELLLSYNNSNIGTNNNTSSNANANASDNKNIDNQIINETSDNNNQNLNNSNAGGTANTGAGGTSSSSGIGIGAPGEIDDEMEEGVGSEEGADTNEISNQDEDSHNFNRMLSSSIKPLAINEQPDDGYETGAGDIMTPHLMQPGQQQQLSMPPSYSNTPPLPHHLHQQHPPHPHNMNSLQFHNPNLQQQPYENMPHHLQQQQQHNLHNMHPNSYHFMNHHNPHMQSPSPQHHQQQLPPTPKCDLQSMHDEYRFVDDELSNHNHQQQQQQQSQLHSNNTNIIHGVHSHHQQQQQHHLMSPSGSTPTPPMNITPTNFNSPYLTNSIMGQNPGNGNDNKYSIMKLSEVIIQGPKKRGRKKKNLLENGNPADILINRPIKERKKHDRFNGMPEEEVTKRTLPDHINNNLDILIIGINPGLFAAYKGHHYAGPGNHFWKCLYLSGLTHEQMTAEEDYTLLKYGIGFTNMVQRPTKGSADLTRKEIKEGSRLLLTKLQNYQPKIAVFNGKLIYEVFSGKKDFYFGKQKEFVEGTNTYMWVMPSSSARCAQLPRAADKVPFYASLKKFRDYINGYLQEEIDESEFLFTDPKYNVKACCETEALQKIATTEEYVSMYQNPLISPAGNVGNGVINDNNNTQLVNSAPIMNHHPMHHPAMIGGSFDMLQDGRKKRGRPKKIRDGTDEIKIPRRITPVDMCTDLDGQKKKRGRPKKNRDLQYVTTNQKNDISDISTLIDQHQTHSNLNQNDDSRIFSGLNATFANSPMNESMNLDYQQQPAQPTFQNLPHHQQLNDLEQKPPQAPPPHPHYHQLSPESQYNSSEIPSTFSSNNSSNFPDTRTSEFDPLSNSNNNTNSNNNNVNMQLDDSTTSRTSFSSPLSQQNNDMYSTASNTPAGQTSSLENKINSQSDNSDNMEIENSDNNNSDVVNEESSAQQQQTADNPSKTSSSDVTTKSLSGLESLVDQIPSINDSDTSTNSSNLLNLDSTNLQSPTSLPPMSAATDPYNPNNCLFTNYGNYATNYSNFSVSSLTANYPPSSSVAYQHTSFHPFIDPPPPPPSLYHPHNPYLQHPASYHHPHHQSPYQAATAVTSATPVHIPSPNYPPYNPVYNTSPFTSPQVPQPPTQVPPSSAITPPTT</sequence>
<dbReference type="GO" id="GO:0005654">
    <property type="term" value="C:nucleoplasm"/>
    <property type="evidence" value="ECO:0007669"/>
    <property type="project" value="UniProtKB-ARBA"/>
</dbReference>
<keyword evidence="7" id="KW-0805">Transcription regulation</keyword>
<feature type="compositionally biased region" description="Polar residues" evidence="18">
    <location>
        <begin position="885"/>
        <end position="912"/>
    </location>
</feature>
<dbReference type="GO" id="GO:0004844">
    <property type="term" value="F:uracil DNA N-glycosylase activity"/>
    <property type="evidence" value="ECO:0007669"/>
    <property type="project" value="TreeGrafter"/>
</dbReference>
<comment type="subcellular location">
    <subcellularLocation>
        <location evidence="1">Nucleus</location>
    </subcellularLocation>
</comment>
<feature type="region of interest" description="Disordered" evidence="18">
    <location>
        <begin position="230"/>
        <end position="254"/>
    </location>
</feature>
<keyword evidence="10" id="KW-0234">DNA repair</keyword>
<evidence type="ECO:0000256" key="17">
    <source>
        <dbReference type="ARBA" id="ARBA00083221"/>
    </source>
</evidence>
<dbReference type="PANTHER" id="PTHR12159">
    <property type="entry name" value="G/T AND G/U MISMATCH-SPECIFIC DNA GLYCOSYLASE"/>
    <property type="match status" value="1"/>
</dbReference>
<evidence type="ECO:0000256" key="14">
    <source>
        <dbReference type="ARBA" id="ARBA00064519"/>
    </source>
</evidence>
<evidence type="ECO:0000256" key="7">
    <source>
        <dbReference type="ARBA" id="ARBA00023015"/>
    </source>
</evidence>
<keyword evidence="3" id="KW-0227">DNA damage</keyword>
<dbReference type="FunFam" id="3.40.470.10:FF:000002">
    <property type="entry name" value="G/T mismatch-specific thymine DNA glycosylase"/>
    <property type="match status" value="1"/>
</dbReference>
<keyword evidence="9" id="KW-0804">Transcription</keyword>
<evidence type="ECO:0000256" key="10">
    <source>
        <dbReference type="ARBA" id="ARBA00023204"/>
    </source>
</evidence>
<feature type="compositionally biased region" description="Low complexity" evidence="18">
    <location>
        <begin position="824"/>
        <end position="839"/>
    </location>
</feature>
<dbReference type="GO" id="GO:0003677">
    <property type="term" value="F:DNA binding"/>
    <property type="evidence" value="ECO:0007669"/>
    <property type="project" value="InterPro"/>
</dbReference>
<keyword evidence="2" id="KW-1017">Isopeptide bond</keyword>
<evidence type="ECO:0000259" key="19">
    <source>
        <dbReference type="Pfam" id="PF03167"/>
    </source>
</evidence>
<feature type="region of interest" description="Disordered" evidence="18">
    <location>
        <begin position="970"/>
        <end position="999"/>
    </location>
</feature>
<evidence type="ECO:0000256" key="4">
    <source>
        <dbReference type="ARBA" id="ARBA00022801"/>
    </source>
</evidence>
<evidence type="ECO:0000256" key="12">
    <source>
        <dbReference type="ARBA" id="ARBA00052915"/>
    </source>
</evidence>
<evidence type="ECO:0000256" key="2">
    <source>
        <dbReference type="ARBA" id="ARBA00022499"/>
    </source>
</evidence>
<evidence type="ECO:0000256" key="8">
    <source>
        <dbReference type="ARBA" id="ARBA00023159"/>
    </source>
</evidence>
<protein>
    <recommendedName>
        <fullName evidence="16">G/T mismatch-specific thymine DNA glycosylase</fullName>
        <ecNumber evidence="15">3.2.2.29</ecNumber>
    </recommendedName>
    <alternativeName>
        <fullName evidence="17">Thymine-DNA glycosylase</fullName>
    </alternativeName>
</protein>
<dbReference type="PANTHER" id="PTHR12159:SF9">
    <property type="entry name" value="G_T MISMATCH-SPECIFIC THYMINE DNA GLYCOSYLASE"/>
    <property type="match status" value="1"/>
</dbReference>
<keyword evidence="6" id="KW-0156">Chromatin regulator</keyword>
<dbReference type="SMART" id="SM00384">
    <property type="entry name" value="AT_hook"/>
    <property type="match status" value="2"/>
</dbReference>
<keyword evidence="5" id="KW-0832">Ubl conjugation</keyword>
<dbReference type="Pfam" id="PF03167">
    <property type="entry name" value="UDG"/>
    <property type="match status" value="1"/>
</dbReference>
<evidence type="ECO:0000256" key="18">
    <source>
        <dbReference type="SAM" id="MobiDB-lite"/>
    </source>
</evidence>
<dbReference type="InterPro" id="IPR017956">
    <property type="entry name" value="AT_hook_DNA-bd_motif"/>
</dbReference>
<dbReference type="CDD" id="cd10028">
    <property type="entry name" value="UDG-F2_TDG_MUG"/>
    <property type="match status" value="1"/>
</dbReference>
<organism evidence="20">
    <name type="scientific">Corethrella appendiculata</name>
    <dbReference type="NCBI Taxonomy" id="1370023"/>
    <lineage>
        <taxon>Eukaryota</taxon>
        <taxon>Metazoa</taxon>
        <taxon>Ecdysozoa</taxon>
        <taxon>Arthropoda</taxon>
        <taxon>Hexapoda</taxon>
        <taxon>Insecta</taxon>
        <taxon>Pterygota</taxon>
        <taxon>Neoptera</taxon>
        <taxon>Endopterygota</taxon>
        <taxon>Diptera</taxon>
        <taxon>Nematocera</taxon>
        <taxon>Culicoidea</taxon>
        <taxon>Chaoboridae</taxon>
        <taxon>Corethrella</taxon>
    </lineage>
</organism>
<comment type="catalytic activity">
    <reaction evidence="12">
        <text>Hydrolyzes mismatched double-stranded DNA and polynucleotides, releasing free thymine.</text>
        <dbReference type="EC" id="3.2.2.29"/>
    </reaction>
</comment>
<evidence type="ECO:0000256" key="15">
    <source>
        <dbReference type="ARBA" id="ARBA00066769"/>
    </source>
</evidence>
<feature type="compositionally biased region" description="Low complexity" evidence="18">
    <location>
        <begin position="237"/>
        <end position="250"/>
    </location>
</feature>
<dbReference type="Gene3D" id="3.40.470.10">
    <property type="entry name" value="Uracil-DNA glycosylase-like domain"/>
    <property type="match status" value="1"/>
</dbReference>
<reference evidence="20" key="1">
    <citation type="journal article" date="2014" name="Insect Biochem. Mol. Biol.">
        <title>An insight into the sialome of the frog biting fly, Corethrella appendiculata.</title>
        <authorList>
            <person name="Ribeiro J.M.C."/>
            <person name="Chagas A.C."/>
            <person name="Pham V.M."/>
            <person name="Lounibos L.P."/>
            <person name="Calvo E."/>
        </authorList>
    </citation>
    <scope>NUCLEOTIDE SEQUENCE</scope>
    <source>
        <tissue evidence="20">Salivary glands</tissue>
    </source>
</reference>
<dbReference type="SUPFAM" id="SSF52141">
    <property type="entry name" value="Uracil-DNA glycosylase-like"/>
    <property type="match status" value="1"/>
</dbReference>
<feature type="region of interest" description="Disordered" evidence="18">
    <location>
        <begin position="1078"/>
        <end position="1141"/>
    </location>
</feature>
<feature type="region of interest" description="Disordered" evidence="18">
    <location>
        <begin position="134"/>
        <end position="204"/>
    </location>
</feature>
<name>U5EFG5_9DIPT</name>
<feature type="compositionally biased region" description="Polar residues" evidence="18">
    <location>
        <begin position="157"/>
        <end position="172"/>
    </location>
</feature>
<evidence type="ECO:0000313" key="20">
    <source>
        <dbReference type="EMBL" id="JAB56010.1"/>
    </source>
</evidence>
<evidence type="ECO:0000256" key="9">
    <source>
        <dbReference type="ARBA" id="ARBA00023163"/>
    </source>
</evidence>
<evidence type="ECO:0000256" key="16">
    <source>
        <dbReference type="ARBA" id="ARBA00071248"/>
    </source>
</evidence>
<keyword evidence="8" id="KW-0010">Activator</keyword>
<dbReference type="InterPro" id="IPR005122">
    <property type="entry name" value="Uracil-DNA_glycosylase-like"/>
</dbReference>
<dbReference type="EC" id="3.2.2.29" evidence="15"/>
<feature type="non-terminal residue" evidence="20">
    <location>
        <position position="1"/>
    </location>
</feature>
<feature type="compositionally biased region" description="Low complexity" evidence="18">
    <location>
        <begin position="948"/>
        <end position="957"/>
    </location>
</feature>
<keyword evidence="4" id="KW-0378">Hydrolase</keyword>
<dbReference type="GO" id="GO:0032183">
    <property type="term" value="F:SUMO binding"/>
    <property type="evidence" value="ECO:0007669"/>
    <property type="project" value="UniProtKB-ARBA"/>
</dbReference>
<evidence type="ECO:0000256" key="11">
    <source>
        <dbReference type="ARBA" id="ARBA00023242"/>
    </source>
</evidence>
<evidence type="ECO:0000256" key="5">
    <source>
        <dbReference type="ARBA" id="ARBA00022843"/>
    </source>
</evidence>
<feature type="non-terminal residue" evidence="20">
    <location>
        <position position="1141"/>
    </location>
</feature>
<evidence type="ECO:0000256" key="3">
    <source>
        <dbReference type="ARBA" id="ARBA00022763"/>
    </source>
</evidence>
<feature type="compositionally biased region" description="Acidic residues" evidence="18">
    <location>
        <begin position="91"/>
        <end position="107"/>
    </location>
</feature>
<proteinExistence type="evidence at transcript level"/>
<feature type="compositionally biased region" description="Low complexity" evidence="18">
    <location>
        <begin position="303"/>
        <end position="317"/>
    </location>
</feature>
<feature type="compositionally biased region" description="Low complexity" evidence="18">
    <location>
        <begin position="924"/>
        <end position="937"/>
    </location>
</feature>
<dbReference type="EMBL" id="GANO01003861">
    <property type="protein sequence ID" value="JAB56010.1"/>
    <property type="molecule type" value="mRNA"/>
</dbReference>
<comment type="subunit">
    <text evidence="14">Homodimer. Interacts with AICDA and GADD45A.</text>
</comment>
<feature type="compositionally biased region" description="Polar residues" evidence="18">
    <location>
        <begin position="938"/>
        <end position="947"/>
    </location>
</feature>
<dbReference type="InterPro" id="IPR015637">
    <property type="entry name" value="MUG/TDG"/>
</dbReference>
<evidence type="ECO:0000256" key="1">
    <source>
        <dbReference type="ARBA" id="ARBA00004123"/>
    </source>
</evidence>
<dbReference type="AlphaFoldDB" id="U5EFG5"/>
<dbReference type="GO" id="GO:0141016">
    <property type="term" value="F:G/T mismatch-specific thymine-DNA glycosylase activity"/>
    <property type="evidence" value="ECO:0007669"/>
    <property type="project" value="UniProtKB-EC"/>
</dbReference>
<evidence type="ECO:0000256" key="6">
    <source>
        <dbReference type="ARBA" id="ARBA00022853"/>
    </source>
</evidence>
<feature type="domain" description="Uracil-DNA glycosylase-like" evidence="19">
    <location>
        <begin position="412"/>
        <end position="569"/>
    </location>
</feature>
<dbReference type="GO" id="GO:0040029">
    <property type="term" value="P:epigenetic regulation of gene expression"/>
    <property type="evidence" value="ECO:0007669"/>
    <property type="project" value="UniProtKB-ARBA"/>
</dbReference>
<feature type="compositionally biased region" description="Low complexity" evidence="18">
    <location>
        <begin position="57"/>
        <end position="83"/>
    </location>
</feature>
<feature type="compositionally biased region" description="Low complexity" evidence="18">
    <location>
        <begin position="852"/>
        <end position="884"/>
    </location>
</feature>
<feature type="compositionally biased region" description="Polar residues" evidence="18">
    <location>
        <begin position="1085"/>
        <end position="1097"/>
    </location>
</feature>
<comment type="similarity">
    <text evidence="13">Belongs to the uracil-DNA glycosylase (UDG) superfamily. TDG/mug family.</text>
</comment>
<dbReference type="InterPro" id="IPR036895">
    <property type="entry name" value="Uracil-DNA_glycosylase-like_sf"/>
</dbReference>
<feature type="region of interest" description="Disordered" evidence="18">
    <location>
        <begin position="706"/>
        <end position="729"/>
    </location>
</feature>
<feature type="region of interest" description="Disordered" evidence="18">
    <location>
        <begin position="298"/>
        <end position="317"/>
    </location>
</feature>
<feature type="compositionally biased region" description="Low complexity" evidence="18">
    <location>
        <begin position="1"/>
        <end position="48"/>
    </location>
</feature>